<dbReference type="InterPro" id="IPR002048">
    <property type="entry name" value="EF_hand_dom"/>
</dbReference>
<dbReference type="Pfam" id="PF13202">
    <property type="entry name" value="EF-hand_5"/>
    <property type="match status" value="1"/>
</dbReference>
<proteinExistence type="predicted"/>
<evidence type="ECO:0000313" key="3">
    <source>
        <dbReference type="EMBL" id="MBB4097806.1"/>
    </source>
</evidence>
<sequence length="168" mass="18141">MWRYLVGAGATLLLVVSGLFLFRSTASTEARLPAAPVAGVASETEQDLPAEAPSAAAKTREQKRFDRIDKDKNDSIGKDEFFALRRKLFARLDTDRDGKLSFEEWSVKAVERFAGADKDKSGTLNRTEFATTAMKRKPAKPRCACAPAATAAKAPAAAQEASADDSED</sequence>
<keyword evidence="4" id="KW-1185">Reference proteome</keyword>
<dbReference type="PROSITE" id="PS50222">
    <property type="entry name" value="EF_HAND_2"/>
    <property type="match status" value="1"/>
</dbReference>
<dbReference type="InterPro" id="IPR018247">
    <property type="entry name" value="EF_Hand_1_Ca_BS"/>
</dbReference>
<dbReference type="CDD" id="cd00051">
    <property type="entry name" value="EFh"/>
    <property type="match status" value="1"/>
</dbReference>
<reference evidence="3 4" key="1">
    <citation type="submission" date="2020-08" db="EMBL/GenBank/DDBJ databases">
        <title>Genomic Encyclopedia of Type Strains, Phase IV (KMG-IV): sequencing the most valuable type-strain genomes for metagenomic binning, comparative biology and taxonomic classification.</title>
        <authorList>
            <person name="Goeker M."/>
        </authorList>
    </citation>
    <scope>NUCLEOTIDE SEQUENCE [LARGE SCALE GENOMIC DNA]</scope>
    <source>
        <strain evidence="3 4">DSM 101806</strain>
    </source>
</reference>
<protein>
    <recommendedName>
        <fullName evidence="2">EF-hand domain-containing protein</fullName>
    </recommendedName>
</protein>
<dbReference type="RefSeq" id="WP_183995749.1">
    <property type="nucleotide sequence ID" value="NZ_JACIEH010000001.1"/>
</dbReference>
<evidence type="ECO:0000256" key="1">
    <source>
        <dbReference type="SAM" id="MobiDB-lite"/>
    </source>
</evidence>
<accession>A0A7W6NWN6</accession>
<dbReference type="Proteomes" id="UP000557392">
    <property type="component" value="Unassembled WGS sequence"/>
</dbReference>
<dbReference type="AlphaFoldDB" id="A0A7W6NWN6"/>
<feature type="domain" description="EF-hand" evidence="2">
    <location>
        <begin position="86"/>
        <end position="115"/>
    </location>
</feature>
<dbReference type="PROSITE" id="PS00018">
    <property type="entry name" value="EF_HAND_1"/>
    <property type="match status" value="2"/>
</dbReference>
<dbReference type="GO" id="GO:0005509">
    <property type="term" value="F:calcium ion binding"/>
    <property type="evidence" value="ECO:0007669"/>
    <property type="project" value="InterPro"/>
</dbReference>
<evidence type="ECO:0000259" key="2">
    <source>
        <dbReference type="PROSITE" id="PS50222"/>
    </source>
</evidence>
<dbReference type="SUPFAM" id="SSF47473">
    <property type="entry name" value="EF-hand"/>
    <property type="match status" value="1"/>
</dbReference>
<comment type="caution">
    <text evidence="3">The sequence shown here is derived from an EMBL/GenBank/DDBJ whole genome shotgun (WGS) entry which is preliminary data.</text>
</comment>
<feature type="region of interest" description="Disordered" evidence="1">
    <location>
        <begin position="149"/>
        <end position="168"/>
    </location>
</feature>
<feature type="compositionally biased region" description="Low complexity" evidence="1">
    <location>
        <begin position="149"/>
        <end position="158"/>
    </location>
</feature>
<gene>
    <name evidence="3" type="ORF">GGR46_001339</name>
</gene>
<name>A0A7W6NWN6_9SPHN</name>
<organism evidence="3 4">
    <name type="scientific">Sphingomonas kyeonggiensis</name>
    <dbReference type="NCBI Taxonomy" id="1268553"/>
    <lineage>
        <taxon>Bacteria</taxon>
        <taxon>Pseudomonadati</taxon>
        <taxon>Pseudomonadota</taxon>
        <taxon>Alphaproteobacteria</taxon>
        <taxon>Sphingomonadales</taxon>
        <taxon>Sphingomonadaceae</taxon>
        <taxon>Sphingomonas</taxon>
    </lineage>
</organism>
<evidence type="ECO:0000313" key="4">
    <source>
        <dbReference type="Proteomes" id="UP000557392"/>
    </source>
</evidence>
<dbReference type="EMBL" id="JACIEH010000001">
    <property type="protein sequence ID" value="MBB4097806.1"/>
    <property type="molecule type" value="Genomic_DNA"/>
</dbReference>
<dbReference type="InterPro" id="IPR011992">
    <property type="entry name" value="EF-hand-dom_pair"/>
</dbReference>
<dbReference type="Gene3D" id="1.10.238.10">
    <property type="entry name" value="EF-hand"/>
    <property type="match status" value="1"/>
</dbReference>
<feature type="region of interest" description="Disordered" evidence="1">
    <location>
        <begin position="39"/>
        <end position="74"/>
    </location>
</feature>
<feature type="compositionally biased region" description="Basic and acidic residues" evidence="1">
    <location>
        <begin position="58"/>
        <end position="74"/>
    </location>
</feature>